<protein>
    <submittedName>
        <fullName evidence="12">(diamondback moth) hypothetical protein</fullName>
    </submittedName>
</protein>
<accession>A0A8S4GC21</accession>
<evidence type="ECO:0000256" key="2">
    <source>
        <dbReference type="ARBA" id="ARBA00007104"/>
    </source>
</evidence>
<gene>
    <name evidence="12" type="ORF">PLXY2_LOCUS16836</name>
</gene>
<feature type="compositionally biased region" description="Polar residues" evidence="9">
    <location>
        <begin position="225"/>
        <end position="241"/>
    </location>
</feature>
<keyword evidence="5" id="KW-0732">Signal</keyword>
<feature type="region of interest" description="Disordered" evidence="9">
    <location>
        <begin position="206"/>
        <end position="242"/>
    </location>
</feature>
<feature type="region of interest" description="Disordered" evidence="9">
    <location>
        <begin position="35"/>
        <end position="59"/>
    </location>
</feature>
<dbReference type="SUPFAM" id="SSF101576">
    <property type="entry name" value="Supernatant protein factor (SPF), C-terminal domain"/>
    <property type="match status" value="1"/>
</dbReference>
<keyword evidence="13" id="KW-1185">Reference proteome</keyword>
<dbReference type="AlphaFoldDB" id="A0A8S4GC21"/>
<comment type="caution">
    <text evidence="12">The sequence shown here is derived from an EMBL/GenBank/DDBJ whole genome shotgun (WGS) entry which is preliminary data.</text>
</comment>
<evidence type="ECO:0000256" key="4">
    <source>
        <dbReference type="ARBA" id="ARBA00022692"/>
    </source>
</evidence>
<evidence type="ECO:0000256" key="1">
    <source>
        <dbReference type="ARBA" id="ARBA00004479"/>
    </source>
</evidence>
<feature type="domain" description="GOLD" evidence="11">
    <location>
        <begin position="457"/>
        <end position="541"/>
    </location>
</feature>
<evidence type="ECO:0000313" key="12">
    <source>
        <dbReference type="EMBL" id="CAG9138605.1"/>
    </source>
</evidence>
<keyword evidence="7 10" id="KW-0472">Membrane</keyword>
<evidence type="ECO:0000313" key="13">
    <source>
        <dbReference type="Proteomes" id="UP000653454"/>
    </source>
</evidence>
<keyword evidence="3" id="KW-0217">Developmental protein</keyword>
<evidence type="ECO:0000256" key="6">
    <source>
        <dbReference type="ARBA" id="ARBA00022989"/>
    </source>
</evidence>
<dbReference type="InterPro" id="IPR009038">
    <property type="entry name" value="GOLD_dom"/>
</dbReference>
<evidence type="ECO:0000256" key="5">
    <source>
        <dbReference type="ARBA" id="ARBA00022729"/>
    </source>
</evidence>
<dbReference type="Pfam" id="PF01105">
    <property type="entry name" value="EMP24_GP25L"/>
    <property type="match status" value="1"/>
</dbReference>
<dbReference type="PROSITE" id="PS50866">
    <property type="entry name" value="GOLD"/>
    <property type="match status" value="1"/>
</dbReference>
<dbReference type="Proteomes" id="UP000653454">
    <property type="component" value="Unassembled WGS sequence"/>
</dbReference>
<feature type="compositionally biased region" description="Polar residues" evidence="9">
    <location>
        <begin position="206"/>
        <end position="218"/>
    </location>
</feature>
<evidence type="ECO:0000256" key="7">
    <source>
        <dbReference type="ARBA" id="ARBA00023136"/>
    </source>
</evidence>
<feature type="region of interest" description="Disordered" evidence="9">
    <location>
        <begin position="310"/>
        <end position="332"/>
    </location>
</feature>
<comment type="similarity">
    <text evidence="2">Belongs to the EMP24/GP25L family.</text>
</comment>
<reference evidence="12" key="1">
    <citation type="submission" date="2020-11" db="EMBL/GenBank/DDBJ databases">
        <authorList>
            <person name="Whiteford S."/>
        </authorList>
    </citation>
    <scope>NUCLEOTIDE SEQUENCE</scope>
</reference>
<evidence type="ECO:0000259" key="11">
    <source>
        <dbReference type="PROSITE" id="PS50866"/>
    </source>
</evidence>
<keyword evidence="4 10" id="KW-0812">Transmembrane</keyword>
<dbReference type="GO" id="GO:0016020">
    <property type="term" value="C:membrane"/>
    <property type="evidence" value="ECO:0007669"/>
    <property type="project" value="UniProtKB-SubCell"/>
</dbReference>
<evidence type="ECO:0000256" key="8">
    <source>
        <dbReference type="ARBA" id="ARBA00037847"/>
    </source>
</evidence>
<comment type="subcellular location">
    <subcellularLocation>
        <location evidence="8">Endomembrane system</location>
        <topology evidence="8">Single-pass membrane protein</topology>
    </subcellularLocation>
    <subcellularLocation>
        <location evidence="1">Membrane</location>
        <topology evidence="1">Single-pass type I membrane protein</topology>
    </subcellularLocation>
</comment>
<feature type="transmembrane region" description="Helical" evidence="10">
    <location>
        <begin position="613"/>
        <end position="639"/>
    </location>
</feature>
<dbReference type="PANTHER" id="PTHR22811">
    <property type="entry name" value="TRANSMEMBRANE EMP24 DOMAIN-CONTAINING PROTEIN"/>
    <property type="match status" value="1"/>
</dbReference>
<evidence type="ECO:0000256" key="10">
    <source>
        <dbReference type="SAM" id="Phobius"/>
    </source>
</evidence>
<dbReference type="EMBL" id="CAJHNJ030000693">
    <property type="protein sequence ID" value="CAG9138605.1"/>
    <property type="molecule type" value="Genomic_DNA"/>
</dbReference>
<dbReference type="InterPro" id="IPR036598">
    <property type="entry name" value="GOLD_dom_sf"/>
</dbReference>
<keyword evidence="6 10" id="KW-1133">Transmembrane helix</keyword>
<dbReference type="InterPro" id="IPR015720">
    <property type="entry name" value="Emp24-like"/>
</dbReference>
<name>A0A8S4GC21_PLUXY</name>
<dbReference type="GO" id="GO:0012505">
    <property type="term" value="C:endomembrane system"/>
    <property type="evidence" value="ECO:0007669"/>
    <property type="project" value="UniProtKB-SubCell"/>
</dbReference>
<feature type="compositionally biased region" description="Polar residues" evidence="9">
    <location>
        <begin position="323"/>
        <end position="332"/>
    </location>
</feature>
<sequence>MWRASYYNEDWERRKTYLLRSYFEDIPRLTTIFERGESSESSSDLPYRPPRYYDRHTHTVRPESPLPDLIIEKERKRNVHDEPEEFYQRLEIKVKRYIKKLNENKTSSNEYDTDLCSTVIIDNEIRSSLMEGSNNINGDNDIRQITSDDAESKSGSIILQTKAKIYNKNVLDRENSNSQCESEIEIVSQKSITDEETNESINNAVESNNDTEENNNYHSEAENAKNISTNSNKSIGSSEKTISNEEFCKEDIVDDNKSSQSPTFTDIVQRRSSSRDSIHEVLIIQVQAEVHAENEPEDFCSRSNMILRYDDSNNNRRTSNSTVLSDPSNKQSSRASILGVIEMNDQGNDLQESSDDEIVLKYTDETINEKDSTQETESSKQISVSDGVIDDEVDDLMKIDENSSVKEITTGERLSSSEISQDSYCIENEIETMRAHTPIPERRGSIITVNASEAGKQDCFYQQVLPDQVIDIEYQVIDSSHGELDISFQLADPVGRVIVADYKKAENTHRHTSALNGDFRFCFDNTFSTFSTKTVFFDLMIDTEDNSNKDYEDDEKEMELGNAAESYMMSVRDISTSVSRVRDAVGAARRLQEALSAHEARDRNLAEDMCARVLRWSIIQVGVMLVIGITQVIFVRSLFEDKGSGYKKFMPKFVSQ</sequence>
<evidence type="ECO:0000256" key="3">
    <source>
        <dbReference type="ARBA" id="ARBA00022473"/>
    </source>
</evidence>
<proteinExistence type="inferred from homology"/>
<evidence type="ECO:0000256" key="9">
    <source>
        <dbReference type="SAM" id="MobiDB-lite"/>
    </source>
</evidence>
<organism evidence="12 13">
    <name type="scientific">Plutella xylostella</name>
    <name type="common">Diamondback moth</name>
    <name type="synonym">Plutella maculipennis</name>
    <dbReference type="NCBI Taxonomy" id="51655"/>
    <lineage>
        <taxon>Eukaryota</taxon>
        <taxon>Metazoa</taxon>
        <taxon>Ecdysozoa</taxon>
        <taxon>Arthropoda</taxon>
        <taxon>Hexapoda</taxon>
        <taxon>Insecta</taxon>
        <taxon>Pterygota</taxon>
        <taxon>Neoptera</taxon>
        <taxon>Endopterygota</taxon>
        <taxon>Lepidoptera</taxon>
        <taxon>Glossata</taxon>
        <taxon>Ditrysia</taxon>
        <taxon>Yponomeutoidea</taxon>
        <taxon>Plutellidae</taxon>
        <taxon>Plutella</taxon>
    </lineage>
</organism>
<dbReference type="SMART" id="SM01190">
    <property type="entry name" value="EMP24_GP25L"/>
    <property type="match status" value="1"/>
</dbReference>